<dbReference type="Proteomes" id="UP000092445">
    <property type="component" value="Unassembled WGS sequence"/>
</dbReference>
<dbReference type="VEuPathDB" id="VectorBase:GPAI043129"/>
<evidence type="ECO:0000313" key="1">
    <source>
        <dbReference type="EnsemblMetazoa" id="GPAI043129-PA"/>
    </source>
</evidence>
<name>A0A1B0AEF9_GLOPL</name>
<reference evidence="2" key="1">
    <citation type="submission" date="2014-03" db="EMBL/GenBank/DDBJ databases">
        <authorList>
            <person name="Aksoy S."/>
            <person name="Warren W."/>
            <person name="Wilson R.K."/>
        </authorList>
    </citation>
    <scope>NUCLEOTIDE SEQUENCE [LARGE SCALE GENOMIC DNA]</scope>
    <source>
        <strain evidence="2">IAEA</strain>
    </source>
</reference>
<dbReference type="AlphaFoldDB" id="A0A1B0AEF9"/>
<evidence type="ECO:0000313" key="2">
    <source>
        <dbReference type="Proteomes" id="UP000092445"/>
    </source>
</evidence>
<dbReference type="EnsemblMetazoa" id="GPAI043129-RA">
    <property type="protein sequence ID" value="GPAI043129-PA"/>
    <property type="gene ID" value="GPAI043129"/>
</dbReference>
<proteinExistence type="predicted"/>
<protein>
    <submittedName>
        <fullName evidence="1">Uncharacterized protein</fullName>
    </submittedName>
</protein>
<organism evidence="1 2">
    <name type="scientific">Glossina pallidipes</name>
    <name type="common">Tsetse fly</name>
    <dbReference type="NCBI Taxonomy" id="7398"/>
    <lineage>
        <taxon>Eukaryota</taxon>
        <taxon>Metazoa</taxon>
        <taxon>Ecdysozoa</taxon>
        <taxon>Arthropoda</taxon>
        <taxon>Hexapoda</taxon>
        <taxon>Insecta</taxon>
        <taxon>Pterygota</taxon>
        <taxon>Neoptera</taxon>
        <taxon>Endopterygota</taxon>
        <taxon>Diptera</taxon>
        <taxon>Brachycera</taxon>
        <taxon>Muscomorpha</taxon>
        <taxon>Hippoboscoidea</taxon>
        <taxon>Glossinidae</taxon>
        <taxon>Glossina</taxon>
    </lineage>
</organism>
<keyword evidence="2" id="KW-1185">Reference proteome</keyword>
<sequence>MFVIEIFEAQRAIGAHWRYVISDAETNSFIPPNGVVEISFYQVKYNIVPKIECDTCGKEEVFSAHSSNFLKLKQNSFSSSLASHRPSTSGKNFILIFQAYHTKLSAELCNISGGVVVKMPPDRAVSFGSSKGSMVETLVFETPTPLSEHVEPNFGFGSDGDRRTPAYNMHAKINMEDSGIEVQEDTSQCLYMQKLCLPLNSQKYSRLLKVDMNNKSNEHNRDVNDDMKTLANTNNNTAEIQHANEENNMKLNNIQSCN</sequence>
<accession>A0A1B0AEF9</accession>
<reference evidence="1" key="2">
    <citation type="submission" date="2020-05" db="UniProtKB">
        <authorList>
            <consortium name="EnsemblMetazoa"/>
        </authorList>
    </citation>
    <scope>IDENTIFICATION</scope>
    <source>
        <strain evidence="1">IAEA</strain>
    </source>
</reference>